<gene>
    <name evidence="1" type="ORF">HaLaN_17729</name>
</gene>
<comment type="caution">
    <text evidence="1">The sequence shown here is derived from an EMBL/GenBank/DDBJ whole genome shotgun (WGS) entry which is preliminary data.</text>
</comment>
<organism evidence="1 2">
    <name type="scientific">Haematococcus lacustris</name>
    <name type="common">Green alga</name>
    <name type="synonym">Haematococcus pluvialis</name>
    <dbReference type="NCBI Taxonomy" id="44745"/>
    <lineage>
        <taxon>Eukaryota</taxon>
        <taxon>Viridiplantae</taxon>
        <taxon>Chlorophyta</taxon>
        <taxon>core chlorophytes</taxon>
        <taxon>Chlorophyceae</taxon>
        <taxon>CS clade</taxon>
        <taxon>Chlamydomonadales</taxon>
        <taxon>Haematococcaceae</taxon>
        <taxon>Haematococcus</taxon>
    </lineage>
</organism>
<keyword evidence="2" id="KW-1185">Reference proteome</keyword>
<name>A0A699ZD88_HAELA</name>
<reference evidence="1 2" key="1">
    <citation type="submission" date="2020-02" db="EMBL/GenBank/DDBJ databases">
        <title>Draft genome sequence of Haematococcus lacustris strain NIES-144.</title>
        <authorList>
            <person name="Morimoto D."/>
            <person name="Nakagawa S."/>
            <person name="Yoshida T."/>
            <person name="Sawayama S."/>
        </authorList>
    </citation>
    <scope>NUCLEOTIDE SEQUENCE [LARGE SCALE GENOMIC DNA]</scope>
    <source>
        <strain evidence="1 2">NIES-144</strain>
    </source>
</reference>
<feature type="non-terminal residue" evidence="1">
    <location>
        <position position="64"/>
    </location>
</feature>
<protein>
    <submittedName>
        <fullName evidence="1">Growth hormone-regulated TBC protein 1</fullName>
    </submittedName>
</protein>
<dbReference type="Proteomes" id="UP000485058">
    <property type="component" value="Unassembled WGS sequence"/>
</dbReference>
<dbReference type="AlphaFoldDB" id="A0A699ZD88"/>
<evidence type="ECO:0000313" key="1">
    <source>
        <dbReference type="EMBL" id="GFH20583.1"/>
    </source>
</evidence>
<sequence>MVEGPKVLLRVGLALLKVYELTVTSVTSPDVLRKVLDLRVARSNDAEELLATAFRGIGSLSGTF</sequence>
<accession>A0A699ZD88</accession>
<feature type="non-terminal residue" evidence="1">
    <location>
        <position position="1"/>
    </location>
</feature>
<evidence type="ECO:0000313" key="2">
    <source>
        <dbReference type="Proteomes" id="UP000485058"/>
    </source>
</evidence>
<dbReference type="EMBL" id="BLLF01001662">
    <property type="protein sequence ID" value="GFH20583.1"/>
    <property type="molecule type" value="Genomic_DNA"/>
</dbReference>
<proteinExistence type="predicted"/>